<keyword evidence="1" id="KW-1133">Transmembrane helix</keyword>
<evidence type="ECO:0000256" key="1">
    <source>
        <dbReference type="SAM" id="Phobius"/>
    </source>
</evidence>
<keyword evidence="1" id="KW-0812">Transmembrane</keyword>
<evidence type="ECO:0008006" key="4">
    <source>
        <dbReference type="Google" id="ProtNLM"/>
    </source>
</evidence>
<dbReference type="Proteomes" id="UP000002612">
    <property type="component" value="Chromosome"/>
</dbReference>
<reference evidence="3" key="1">
    <citation type="journal article" date="2006" name="J. Bacteriol.">
        <title>Pathogenomic sequence analysis of Bacillus cereus and Bacillus thuringiensis isolates closely related to Bacillus anthracis.</title>
        <authorList>
            <person name="Han C.S."/>
            <person name="Xie G."/>
            <person name="Challacombe J.F."/>
            <person name="Altherr M.R."/>
            <person name="Bhotika S.S."/>
            <person name="Brown N."/>
            <person name="Bruce D."/>
            <person name="Campbell C.S."/>
            <person name="Campbell M.L."/>
            <person name="Chen J."/>
            <person name="Chertkov O."/>
            <person name="Cleland C."/>
            <person name="Dimitrijevic M."/>
            <person name="Doggett N.A."/>
            <person name="Fawcett J.J."/>
            <person name="Glavina T."/>
            <person name="Goodwin L.A."/>
            <person name="Green L.D."/>
            <person name="Hill K.K."/>
            <person name="Hitchcock P."/>
            <person name="Jackson P.J."/>
            <person name="Keim P."/>
            <person name="Kewalramani A.R."/>
            <person name="Longmire J."/>
            <person name="Lucas S."/>
            <person name="Malfatti S."/>
            <person name="McMurry K."/>
            <person name="Meincke L.J."/>
            <person name="Misra M."/>
            <person name="Moseman B.L."/>
            <person name="Mundt M."/>
            <person name="Munk A.C."/>
            <person name="Okinaka R.T."/>
            <person name="Parson-Quintana B."/>
            <person name="Reilly L.P."/>
            <person name="Richardson P."/>
            <person name="Robinson D.L."/>
            <person name="Rubin E."/>
            <person name="Saunders E."/>
            <person name="Tapia R."/>
            <person name="Tesmer J.G."/>
            <person name="Thayer N."/>
            <person name="Thompson L.S."/>
            <person name="Tice H."/>
            <person name="Ticknor L.O."/>
            <person name="Wills P.L."/>
            <person name="Brettin T.S."/>
            <person name="Gilna P."/>
        </authorList>
    </citation>
    <scope>NUCLEOTIDE SEQUENCE [LARGE SCALE GENOMIC DNA]</scope>
    <source>
        <strain evidence="3">ZK / E33L</strain>
    </source>
</reference>
<dbReference type="EMBL" id="CP000001">
    <property type="protein sequence ID" value="AAU19280.1"/>
    <property type="molecule type" value="Genomic_DNA"/>
</dbReference>
<dbReference type="KEGG" id="bcz:BCE33L0966"/>
<gene>
    <name evidence="2" type="ordered locus">BCE33L0966</name>
</gene>
<protein>
    <recommendedName>
        <fullName evidence="4">DUF1433 domain-containing protein</fullName>
    </recommendedName>
</protein>
<dbReference type="AlphaFoldDB" id="Q63EU5"/>
<evidence type="ECO:0000313" key="3">
    <source>
        <dbReference type="Proteomes" id="UP000002612"/>
    </source>
</evidence>
<feature type="transmembrane region" description="Helical" evidence="1">
    <location>
        <begin position="7"/>
        <end position="24"/>
    </location>
</feature>
<evidence type="ECO:0000313" key="2">
    <source>
        <dbReference type="EMBL" id="AAU19280.1"/>
    </source>
</evidence>
<accession>Q63EU5</accession>
<name>Q63EU5_BACCZ</name>
<proteinExistence type="predicted"/>
<organism evidence="2 3">
    <name type="scientific">Bacillus cereus (strain ZK / E33L)</name>
    <dbReference type="NCBI Taxonomy" id="288681"/>
    <lineage>
        <taxon>Bacteria</taxon>
        <taxon>Bacillati</taxon>
        <taxon>Bacillota</taxon>
        <taxon>Bacilli</taxon>
        <taxon>Bacillales</taxon>
        <taxon>Bacillaceae</taxon>
        <taxon>Bacillus</taxon>
        <taxon>Bacillus cereus group</taxon>
    </lineage>
</organism>
<sequence>MIFLKKKVFLLIIIIFFIGGFMYVNKQENNEEIALKEKATKIAIQHFKEDKKLDVTVTKVELGPADFGVIFVSGHVTNNPNRKITADINYRDKYRVENISYDD</sequence>
<keyword evidence="1" id="KW-0472">Membrane</keyword>